<evidence type="ECO:0000313" key="2">
    <source>
        <dbReference type="Proteomes" id="UP000823399"/>
    </source>
</evidence>
<dbReference type="AlphaFoldDB" id="A0A9P7FPY1"/>
<dbReference type="EMBL" id="JABBWM010000001">
    <property type="protein sequence ID" value="KAG2120948.1"/>
    <property type="molecule type" value="Genomic_DNA"/>
</dbReference>
<name>A0A9P7FPY1_9AGAM</name>
<accession>A0A9P7FPY1</accession>
<proteinExistence type="predicted"/>
<dbReference type="RefSeq" id="XP_041300324.1">
    <property type="nucleotide sequence ID" value="XM_041433194.1"/>
</dbReference>
<organism evidence="1 2">
    <name type="scientific">Suillus discolor</name>
    <dbReference type="NCBI Taxonomy" id="1912936"/>
    <lineage>
        <taxon>Eukaryota</taxon>
        <taxon>Fungi</taxon>
        <taxon>Dikarya</taxon>
        <taxon>Basidiomycota</taxon>
        <taxon>Agaricomycotina</taxon>
        <taxon>Agaricomycetes</taxon>
        <taxon>Agaricomycetidae</taxon>
        <taxon>Boletales</taxon>
        <taxon>Suillineae</taxon>
        <taxon>Suillaceae</taxon>
        <taxon>Suillus</taxon>
    </lineage>
</organism>
<protein>
    <submittedName>
        <fullName evidence="1">Uncharacterized protein</fullName>
    </submittedName>
</protein>
<reference evidence="1" key="1">
    <citation type="journal article" date="2020" name="New Phytol.">
        <title>Comparative genomics reveals dynamic genome evolution in host specialist ectomycorrhizal fungi.</title>
        <authorList>
            <person name="Lofgren L.A."/>
            <person name="Nguyen N.H."/>
            <person name="Vilgalys R."/>
            <person name="Ruytinx J."/>
            <person name="Liao H.L."/>
            <person name="Branco S."/>
            <person name="Kuo A."/>
            <person name="LaButti K."/>
            <person name="Lipzen A."/>
            <person name="Andreopoulos W."/>
            <person name="Pangilinan J."/>
            <person name="Riley R."/>
            <person name="Hundley H."/>
            <person name="Na H."/>
            <person name="Barry K."/>
            <person name="Grigoriev I.V."/>
            <person name="Stajich J.E."/>
            <person name="Kennedy P.G."/>
        </authorList>
    </citation>
    <scope>NUCLEOTIDE SEQUENCE</scope>
    <source>
        <strain evidence="1">FC423</strain>
    </source>
</reference>
<sequence>MWIRVWYLNHNPQLILTYYLNTIEKLEHIPMVTQSDPSTENYGITNAHTMLHQMYDLALQGTLQHCWMWTKKNFTPGFETLLDEGVESGWYDSDNTLQVCAFSMIFRWVFIPWLQCELDRYFHMVTVKQDAIDHICNLYCSAQVSAIVRSLTDVTDLDKEPLPLLENQKDLFFMEILMVLTTWVVFMADKVLLDELAELDEPSAHLLPTAPIVEEEGLVIMGFSDEEDNDETYD</sequence>
<evidence type="ECO:0000313" key="1">
    <source>
        <dbReference type="EMBL" id="KAG2120948.1"/>
    </source>
</evidence>
<dbReference type="GeneID" id="64695453"/>
<comment type="caution">
    <text evidence="1">The sequence shown here is derived from an EMBL/GenBank/DDBJ whole genome shotgun (WGS) entry which is preliminary data.</text>
</comment>
<dbReference type="Proteomes" id="UP000823399">
    <property type="component" value="Unassembled WGS sequence"/>
</dbReference>
<dbReference type="OrthoDB" id="5946233at2759"/>
<gene>
    <name evidence="1" type="ORF">F5147DRAFT_647325</name>
</gene>
<keyword evidence="2" id="KW-1185">Reference proteome</keyword>